<dbReference type="GO" id="GO:0007009">
    <property type="term" value="P:plasma membrane organization"/>
    <property type="evidence" value="ECO:0007669"/>
    <property type="project" value="TreeGrafter"/>
</dbReference>
<dbReference type="GO" id="GO:0097035">
    <property type="term" value="P:regulation of membrane lipid distribution"/>
    <property type="evidence" value="ECO:0007669"/>
    <property type="project" value="TreeGrafter"/>
</dbReference>
<evidence type="ECO:0000256" key="5">
    <source>
        <dbReference type="PROSITE-ProRule" id="PRU00205"/>
    </source>
</evidence>
<keyword evidence="2 5" id="KW-0812">Transmembrane</keyword>
<feature type="transmembrane region" description="Helical" evidence="6">
    <location>
        <begin position="89"/>
        <end position="111"/>
    </location>
</feature>
<keyword evidence="4 5" id="KW-0472">Membrane</keyword>
<dbReference type="GO" id="GO:0071709">
    <property type="term" value="P:membrane assembly"/>
    <property type="evidence" value="ECO:0007669"/>
    <property type="project" value="TreeGrafter"/>
</dbReference>
<evidence type="ECO:0000256" key="2">
    <source>
        <dbReference type="ARBA" id="ARBA00022692"/>
    </source>
</evidence>
<feature type="transmembrane region" description="Helical" evidence="6">
    <location>
        <begin position="177"/>
        <end position="197"/>
    </location>
</feature>
<organism evidence="8 9">
    <name type="scientific">Elaeophora elaphi</name>
    <dbReference type="NCBI Taxonomy" id="1147741"/>
    <lineage>
        <taxon>Eukaryota</taxon>
        <taxon>Metazoa</taxon>
        <taxon>Ecdysozoa</taxon>
        <taxon>Nematoda</taxon>
        <taxon>Chromadorea</taxon>
        <taxon>Rhabditida</taxon>
        <taxon>Spirurina</taxon>
        <taxon>Spiruromorpha</taxon>
        <taxon>Filarioidea</taxon>
        <taxon>Onchocercidae</taxon>
        <taxon>Elaeophora</taxon>
    </lineage>
</organism>
<evidence type="ECO:0000313" key="9">
    <source>
        <dbReference type="WBParaSite" id="EEL_0000360001-mRNA-1"/>
    </source>
</evidence>
<dbReference type="AlphaFoldDB" id="A0A0R3RPS0"/>
<dbReference type="PANTHER" id="PTHR13439:SF4">
    <property type="entry name" value="TLC DOMAIN-CONTAINING PROTEIN"/>
    <property type="match status" value="1"/>
</dbReference>
<evidence type="ECO:0000256" key="1">
    <source>
        <dbReference type="ARBA" id="ARBA00004141"/>
    </source>
</evidence>
<dbReference type="Proteomes" id="UP000050640">
    <property type="component" value="Unplaced"/>
</dbReference>
<dbReference type="PROSITE" id="PS50922">
    <property type="entry name" value="TLC"/>
    <property type="match status" value="1"/>
</dbReference>
<feature type="transmembrane region" description="Helical" evidence="6">
    <location>
        <begin position="245"/>
        <end position="271"/>
    </location>
</feature>
<dbReference type="Pfam" id="PF03798">
    <property type="entry name" value="TRAM_LAG1_CLN8"/>
    <property type="match status" value="1"/>
</dbReference>
<feature type="domain" description="TLC" evidence="7">
    <location>
        <begin position="79"/>
        <end position="278"/>
    </location>
</feature>
<feature type="transmembrane region" description="Helical" evidence="6">
    <location>
        <begin position="123"/>
        <end position="140"/>
    </location>
</feature>
<dbReference type="PANTHER" id="PTHR13439">
    <property type="entry name" value="CT120 PROTEIN"/>
    <property type="match status" value="1"/>
</dbReference>
<dbReference type="SMART" id="SM00724">
    <property type="entry name" value="TLC"/>
    <property type="match status" value="1"/>
</dbReference>
<protein>
    <submittedName>
        <fullName evidence="9">TLC domain-containing protein</fullName>
    </submittedName>
</protein>
<reference evidence="9" key="1">
    <citation type="submission" date="2016-04" db="UniProtKB">
        <authorList>
            <consortium name="WormBaseParasite"/>
        </authorList>
    </citation>
    <scope>IDENTIFICATION</scope>
</reference>
<dbReference type="InterPro" id="IPR050846">
    <property type="entry name" value="TLCD"/>
</dbReference>
<dbReference type="GO" id="GO:0055091">
    <property type="term" value="P:phospholipid homeostasis"/>
    <property type="evidence" value="ECO:0007669"/>
    <property type="project" value="TreeGrafter"/>
</dbReference>
<feature type="transmembrane region" description="Helical" evidence="6">
    <location>
        <begin position="152"/>
        <end position="171"/>
    </location>
</feature>
<feature type="transmembrane region" description="Helical" evidence="6">
    <location>
        <begin position="49"/>
        <end position="68"/>
    </location>
</feature>
<proteinExistence type="predicted"/>
<evidence type="ECO:0000256" key="4">
    <source>
        <dbReference type="ARBA" id="ARBA00023136"/>
    </source>
</evidence>
<dbReference type="InterPro" id="IPR006634">
    <property type="entry name" value="TLC-dom"/>
</dbReference>
<keyword evidence="3 6" id="KW-1133">Transmembrane helix</keyword>
<accession>A0A0R3RPS0</accession>
<evidence type="ECO:0000313" key="8">
    <source>
        <dbReference type="Proteomes" id="UP000050640"/>
    </source>
</evidence>
<keyword evidence="8" id="KW-1185">Reference proteome</keyword>
<dbReference type="WBParaSite" id="EEL_0000360001-mRNA-1">
    <property type="protein sequence ID" value="EEL_0000360001-mRNA-1"/>
    <property type="gene ID" value="EEL_0000360001"/>
</dbReference>
<comment type="subcellular location">
    <subcellularLocation>
        <location evidence="1">Membrane</location>
        <topology evidence="1">Multi-pass membrane protein</topology>
    </subcellularLocation>
</comment>
<dbReference type="GO" id="GO:0005886">
    <property type="term" value="C:plasma membrane"/>
    <property type="evidence" value="ECO:0007669"/>
    <property type="project" value="TreeGrafter"/>
</dbReference>
<name>A0A0R3RPS0_9BILA</name>
<sequence>MKLIFIFFVPSEDKEVFYWSTWLNSTGQMDRYEGAEFRLPPLEGIWEPYFRIPFISYFVLFQIAGYCIRTYSWKSYNGFKQYRLRNLTLCIIHSSISGLWSFLFSITHQQIMLEETIHWYSPWAAQLPILSMAYFICDAMDMLRHEISKWTIELLFHHAASVFVFASAVLPRKFIPYAYWALLMEMNSIFLHLRSLMQISGYSALKQSLFRIIQLTNIITFILFRFAVQIWQINWAWINRHRFHIFYSGIAFVGGTFFLIINAILFVRVLASDGYLGEFGRKHMAIGRFVSLPFFIKKFN</sequence>
<feature type="transmembrane region" description="Helical" evidence="6">
    <location>
        <begin position="209"/>
        <end position="233"/>
    </location>
</feature>
<evidence type="ECO:0000256" key="6">
    <source>
        <dbReference type="SAM" id="Phobius"/>
    </source>
</evidence>
<evidence type="ECO:0000256" key="3">
    <source>
        <dbReference type="ARBA" id="ARBA00022989"/>
    </source>
</evidence>
<evidence type="ECO:0000259" key="7">
    <source>
        <dbReference type="PROSITE" id="PS50922"/>
    </source>
</evidence>